<evidence type="ECO:0000313" key="1">
    <source>
        <dbReference type="EMBL" id="RGD58181.1"/>
    </source>
</evidence>
<dbReference type="Proteomes" id="UP000263377">
    <property type="component" value="Unassembled WGS sequence"/>
</dbReference>
<dbReference type="RefSeq" id="WP_117486830.1">
    <property type="nucleotide sequence ID" value="NZ_QVIG01000001.1"/>
</dbReference>
<gene>
    <name evidence="1" type="ORF">DR950_10605</name>
</gene>
<sequence length="179" mass="18894">MSVDFFWRRVDGTVLDELSPTELRALVPGWSDDDFGPLYAAGAVLAVERNGYLMHVALMKAVGGAGPDLRAAQLPVFGGEERTAVEGDPDCDAEFGEMAVWVLRPDEVRTASAFLDAVGVDELVGTVDAVLADEVASLGFATPWSEAWAGDLSADLRALKDYFAQAAAAGDAMVKVEAA</sequence>
<dbReference type="EMBL" id="QVIG01000001">
    <property type="protein sequence ID" value="RGD58181.1"/>
    <property type="molecule type" value="Genomic_DNA"/>
</dbReference>
<dbReference type="Gene3D" id="3.40.1760.10">
    <property type="entry name" value="YfbM-like super family"/>
    <property type="match status" value="1"/>
</dbReference>
<proteinExistence type="predicted"/>
<organism evidence="1 2">
    <name type="scientific">Kitasatospora xanthocidica</name>
    <dbReference type="NCBI Taxonomy" id="83382"/>
    <lineage>
        <taxon>Bacteria</taxon>
        <taxon>Bacillati</taxon>
        <taxon>Actinomycetota</taxon>
        <taxon>Actinomycetes</taxon>
        <taxon>Kitasatosporales</taxon>
        <taxon>Streptomycetaceae</taxon>
        <taxon>Kitasatospora</taxon>
    </lineage>
</organism>
<dbReference type="InterPro" id="IPR035944">
    <property type="entry name" value="YfbM-like_sf"/>
</dbReference>
<evidence type="ECO:0008006" key="3">
    <source>
        <dbReference type="Google" id="ProtNLM"/>
    </source>
</evidence>
<name>A0A372ZR06_9ACTN</name>
<accession>A0A372ZR06</accession>
<keyword evidence="2" id="KW-1185">Reference proteome</keyword>
<comment type="caution">
    <text evidence="1">The sequence shown here is derived from an EMBL/GenBank/DDBJ whole genome shotgun (WGS) entry which is preliminary data.</text>
</comment>
<reference evidence="1 2" key="1">
    <citation type="submission" date="2018-08" db="EMBL/GenBank/DDBJ databases">
        <title>Diversity &amp; Physiological Properties of Lignin-Decomposing Actinobacteria from Soil.</title>
        <authorList>
            <person name="Roh S.G."/>
            <person name="Kim S.B."/>
        </authorList>
    </citation>
    <scope>NUCLEOTIDE SEQUENCE [LARGE SCALE GENOMIC DNA]</scope>
    <source>
        <strain evidence="1 2">MMS17-GH009</strain>
    </source>
</reference>
<dbReference type="AlphaFoldDB" id="A0A372ZR06"/>
<protein>
    <recommendedName>
        <fullName evidence="3">DUF1877 family protein</fullName>
    </recommendedName>
</protein>
<evidence type="ECO:0000313" key="2">
    <source>
        <dbReference type="Proteomes" id="UP000263377"/>
    </source>
</evidence>